<comment type="caution">
    <text evidence="2">The sequence shown here is derived from an EMBL/GenBank/DDBJ whole genome shotgun (WGS) entry which is preliminary data.</text>
</comment>
<name>A0A919BUC7_STRFL</name>
<dbReference type="Gene3D" id="3.40.630.30">
    <property type="match status" value="1"/>
</dbReference>
<keyword evidence="3" id="KW-1185">Reference proteome</keyword>
<dbReference type="InterPro" id="IPR016181">
    <property type="entry name" value="Acyl_CoA_acyltransferase"/>
</dbReference>
<dbReference type="InterPro" id="IPR000182">
    <property type="entry name" value="GNAT_dom"/>
</dbReference>
<dbReference type="AlphaFoldDB" id="A0A919BUC7"/>
<reference evidence="2" key="1">
    <citation type="journal article" date="2014" name="Int. J. Syst. Evol. Microbiol.">
        <title>Complete genome sequence of Corynebacterium casei LMG S-19264T (=DSM 44701T), isolated from a smear-ripened cheese.</title>
        <authorList>
            <consortium name="US DOE Joint Genome Institute (JGI-PGF)"/>
            <person name="Walter F."/>
            <person name="Albersmeier A."/>
            <person name="Kalinowski J."/>
            <person name="Ruckert C."/>
        </authorList>
    </citation>
    <scope>NUCLEOTIDE SEQUENCE</scope>
    <source>
        <strain evidence="2">JCM 4122</strain>
    </source>
</reference>
<dbReference type="RefSeq" id="WP_190043378.1">
    <property type="nucleotide sequence ID" value="NZ_BNBE01000002.1"/>
</dbReference>
<dbReference type="PANTHER" id="PTHR43792">
    <property type="entry name" value="GNAT FAMILY, PUTATIVE (AFU_ORTHOLOGUE AFUA_3G00765)-RELATED-RELATED"/>
    <property type="match status" value="1"/>
</dbReference>
<dbReference type="PANTHER" id="PTHR43792:SF1">
    <property type="entry name" value="N-ACETYLTRANSFERASE DOMAIN-CONTAINING PROTEIN"/>
    <property type="match status" value="1"/>
</dbReference>
<reference evidence="2" key="2">
    <citation type="submission" date="2020-09" db="EMBL/GenBank/DDBJ databases">
        <authorList>
            <person name="Sun Q."/>
            <person name="Ohkuma M."/>
        </authorList>
    </citation>
    <scope>NUCLEOTIDE SEQUENCE</scope>
    <source>
        <strain evidence="2">JCM 4122</strain>
    </source>
</reference>
<accession>A0A919BUC7</accession>
<sequence>MTSVDDALRLVWPAELRTDRLHLRPVTTDDSPLVRQLLTDATVRAHLGGPASEERVAARQTTYPTTAGAWTVVRAADDQPVGLVTIGPDHRCEGAAEISYQLLPSAWGKGLGREAVAAAVSWWTEAAPKGGPMVAVTQAANAGSRRLLESIGMTLVDEFEEYGQPQCLYTPAGDQEDTDLRWARLIAERVDTAERRRGAQARATAMGQELPDNLTALSDGDLAQLCPDRHGAYGRICARTAGHLPDLHLGRAPDGAWIAWLTSDGLEDT</sequence>
<dbReference type="InterPro" id="IPR051531">
    <property type="entry name" value="N-acetyltransferase"/>
</dbReference>
<gene>
    <name evidence="2" type="ORF">GCM10017667_55160</name>
</gene>
<dbReference type="Pfam" id="PF13302">
    <property type="entry name" value="Acetyltransf_3"/>
    <property type="match status" value="1"/>
</dbReference>
<dbReference type="SUPFAM" id="SSF55729">
    <property type="entry name" value="Acyl-CoA N-acyltransferases (Nat)"/>
    <property type="match status" value="1"/>
</dbReference>
<dbReference type="CDD" id="cd04301">
    <property type="entry name" value="NAT_SF"/>
    <property type="match status" value="1"/>
</dbReference>
<feature type="domain" description="N-acetyltransferase" evidence="1">
    <location>
        <begin position="21"/>
        <end position="187"/>
    </location>
</feature>
<protein>
    <recommendedName>
        <fullName evidence="1">N-acetyltransferase domain-containing protein</fullName>
    </recommendedName>
</protein>
<evidence type="ECO:0000313" key="2">
    <source>
        <dbReference type="EMBL" id="GHG13988.1"/>
    </source>
</evidence>
<dbReference type="GO" id="GO:0016747">
    <property type="term" value="F:acyltransferase activity, transferring groups other than amino-acyl groups"/>
    <property type="evidence" value="ECO:0007669"/>
    <property type="project" value="InterPro"/>
</dbReference>
<dbReference type="EMBL" id="BNBE01000002">
    <property type="protein sequence ID" value="GHG13988.1"/>
    <property type="molecule type" value="Genomic_DNA"/>
</dbReference>
<dbReference type="Proteomes" id="UP000632849">
    <property type="component" value="Unassembled WGS sequence"/>
</dbReference>
<evidence type="ECO:0000313" key="3">
    <source>
        <dbReference type="Proteomes" id="UP000632849"/>
    </source>
</evidence>
<organism evidence="2 3">
    <name type="scientific">Streptomyces filamentosus</name>
    <name type="common">Streptomyces roseosporus</name>
    <dbReference type="NCBI Taxonomy" id="67294"/>
    <lineage>
        <taxon>Bacteria</taxon>
        <taxon>Bacillati</taxon>
        <taxon>Actinomycetota</taxon>
        <taxon>Actinomycetes</taxon>
        <taxon>Kitasatosporales</taxon>
        <taxon>Streptomycetaceae</taxon>
        <taxon>Streptomyces</taxon>
    </lineage>
</organism>
<proteinExistence type="predicted"/>
<evidence type="ECO:0000259" key="1">
    <source>
        <dbReference type="PROSITE" id="PS51186"/>
    </source>
</evidence>
<dbReference type="PROSITE" id="PS51186">
    <property type="entry name" value="GNAT"/>
    <property type="match status" value="1"/>
</dbReference>